<dbReference type="OrthoDB" id="10144290at2759"/>
<keyword evidence="6" id="KW-1185">Reference proteome</keyword>
<sequence length="72" mass="8150">MKFIFICLILIIAAVKEGDGIHAHAEMYLAGTNVFIGTINLYEEEEDWGVIMTGFVNRLRPLAVLVSIYFEE</sequence>
<dbReference type="EMBL" id="CAJNOI010001357">
    <property type="protein sequence ID" value="CAF1406931.1"/>
    <property type="molecule type" value="Genomic_DNA"/>
</dbReference>
<proteinExistence type="predicted"/>
<comment type="caution">
    <text evidence="2">The sequence shown here is derived from an EMBL/GenBank/DDBJ whole genome shotgun (WGS) entry which is preliminary data.</text>
</comment>
<evidence type="ECO:0000313" key="5">
    <source>
        <dbReference type="EMBL" id="CAF1616338.1"/>
    </source>
</evidence>
<name>A0A814HZZ5_9BILA</name>
<evidence type="ECO:0000313" key="3">
    <source>
        <dbReference type="EMBL" id="CAF1267341.1"/>
    </source>
</evidence>
<evidence type="ECO:0000313" key="2">
    <source>
        <dbReference type="EMBL" id="CAF1018480.1"/>
    </source>
</evidence>
<dbReference type="AlphaFoldDB" id="A0A814HZZ5"/>
<feature type="chain" id="PRO_5036224711" evidence="1">
    <location>
        <begin position="19"/>
        <end position="72"/>
    </location>
</feature>
<accession>A0A814HZZ5</accession>
<protein>
    <submittedName>
        <fullName evidence="2">Uncharacterized protein</fullName>
    </submittedName>
</protein>
<dbReference type="EMBL" id="CAJNOI010000079">
    <property type="protein sequence ID" value="CAF1018480.1"/>
    <property type="molecule type" value="Genomic_DNA"/>
</dbReference>
<dbReference type="Proteomes" id="UP000663832">
    <property type="component" value="Unassembled WGS sequence"/>
</dbReference>
<dbReference type="EMBL" id="CAJNOM010000235">
    <property type="protein sequence ID" value="CAF1267341.1"/>
    <property type="molecule type" value="Genomic_DNA"/>
</dbReference>
<gene>
    <name evidence="2" type="ORF">BJG266_LOCUS16866</name>
    <name evidence="4" type="ORF">BJG266_LOCUS37983</name>
    <name evidence="3" type="ORF">QVE165_LOCUS29394</name>
    <name evidence="5" type="ORF">QVE165_LOCUS54877</name>
</gene>
<feature type="signal peptide" evidence="1">
    <location>
        <begin position="1"/>
        <end position="18"/>
    </location>
</feature>
<evidence type="ECO:0000313" key="6">
    <source>
        <dbReference type="Proteomes" id="UP000663832"/>
    </source>
</evidence>
<dbReference type="Proteomes" id="UP000663877">
    <property type="component" value="Unassembled WGS sequence"/>
</dbReference>
<keyword evidence="1" id="KW-0732">Signal</keyword>
<evidence type="ECO:0000313" key="7">
    <source>
        <dbReference type="Proteomes" id="UP000663877"/>
    </source>
</evidence>
<dbReference type="EMBL" id="CAJNOM010001686">
    <property type="protein sequence ID" value="CAF1616338.1"/>
    <property type="molecule type" value="Genomic_DNA"/>
</dbReference>
<evidence type="ECO:0000313" key="4">
    <source>
        <dbReference type="EMBL" id="CAF1406931.1"/>
    </source>
</evidence>
<evidence type="ECO:0000256" key="1">
    <source>
        <dbReference type="SAM" id="SignalP"/>
    </source>
</evidence>
<organism evidence="2 7">
    <name type="scientific">Adineta steineri</name>
    <dbReference type="NCBI Taxonomy" id="433720"/>
    <lineage>
        <taxon>Eukaryota</taxon>
        <taxon>Metazoa</taxon>
        <taxon>Spiralia</taxon>
        <taxon>Gnathifera</taxon>
        <taxon>Rotifera</taxon>
        <taxon>Eurotatoria</taxon>
        <taxon>Bdelloidea</taxon>
        <taxon>Adinetida</taxon>
        <taxon>Adinetidae</taxon>
        <taxon>Adineta</taxon>
    </lineage>
</organism>
<reference evidence="2" key="1">
    <citation type="submission" date="2021-02" db="EMBL/GenBank/DDBJ databases">
        <authorList>
            <person name="Nowell W R."/>
        </authorList>
    </citation>
    <scope>NUCLEOTIDE SEQUENCE</scope>
</reference>